<dbReference type="RefSeq" id="WP_083427567.1">
    <property type="nucleotide sequence ID" value="NZ_FOWE01000011.1"/>
</dbReference>
<organism evidence="2 3">
    <name type="scientific">Geodermatophilus obscurus</name>
    <dbReference type="NCBI Taxonomy" id="1861"/>
    <lineage>
        <taxon>Bacteria</taxon>
        <taxon>Bacillati</taxon>
        <taxon>Actinomycetota</taxon>
        <taxon>Actinomycetes</taxon>
        <taxon>Geodermatophilales</taxon>
        <taxon>Geodermatophilaceae</taxon>
        <taxon>Geodermatophilus</taxon>
    </lineage>
</organism>
<gene>
    <name evidence="2" type="ORF">SAMN05660359_04278</name>
</gene>
<dbReference type="Proteomes" id="UP000183642">
    <property type="component" value="Unassembled WGS sequence"/>
</dbReference>
<name>A0A1I5I2E8_9ACTN</name>
<evidence type="ECO:0000313" key="3">
    <source>
        <dbReference type="Proteomes" id="UP000183642"/>
    </source>
</evidence>
<feature type="compositionally biased region" description="Low complexity" evidence="1">
    <location>
        <begin position="78"/>
        <end position="98"/>
    </location>
</feature>
<feature type="region of interest" description="Disordered" evidence="1">
    <location>
        <begin position="50"/>
        <end position="141"/>
    </location>
</feature>
<keyword evidence="3" id="KW-1185">Reference proteome</keyword>
<proteinExistence type="predicted"/>
<feature type="compositionally biased region" description="Low complexity" evidence="1">
    <location>
        <begin position="55"/>
        <end position="71"/>
    </location>
</feature>
<accession>A0A1I5I2E8</accession>
<evidence type="ECO:0000256" key="1">
    <source>
        <dbReference type="SAM" id="MobiDB-lite"/>
    </source>
</evidence>
<feature type="compositionally biased region" description="Low complexity" evidence="1">
    <location>
        <begin position="114"/>
        <end position="132"/>
    </location>
</feature>
<protein>
    <submittedName>
        <fullName evidence="2">Uncharacterized protein</fullName>
    </submittedName>
</protein>
<sequence>MVAAAALLVLAGLVMFVLGITTGVAAWSWACLAACGAAGVLLLLARRRPSPDPAPAGGTRSGGATAAAPADRPGPPSGGRTPPAAPATPAAREAAPGTHDAPVADDGLRAEARPSALRPGAAATATGGSPRPVAGEPGEEDGEVTDLLLVVDLADEVLVVDEHPRYHLAGCSWLAGRETIPLPLREARGDGFTPCAACTPDAHVATVERARRAARRG</sequence>
<dbReference type="AlphaFoldDB" id="A0A1I5I2E8"/>
<evidence type="ECO:0000313" key="2">
    <source>
        <dbReference type="EMBL" id="SFO54818.1"/>
    </source>
</evidence>
<dbReference type="OrthoDB" id="3638805at2"/>
<reference evidence="3" key="1">
    <citation type="submission" date="2016-10" db="EMBL/GenBank/DDBJ databases">
        <authorList>
            <person name="Varghese N."/>
            <person name="Submissions S."/>
        </authorList>
    </citation>
    <scope>NUCLEOTIDE SEQUENCE [LARGE SCALE GENOMIC DNA]</scope>
    <source>
        <strain evidence="3">DSM 43161</strain>
    </source>
</reference>
<dbReference type="EMBL" id="FOWE01000011">
    <property type="protein sequence ID" value="SFO54818.1"/>
    <property type="molecule type" value="Genomic_DNA"/>
</dbReference>